<keyword evidence="2" id="KW-1185">Reference proteome</keyword>
<accession>A0ACB8S878</accession>
<protein>
    <submittedName>
        <fullName evidence="1">WD40 repeat-like protein</fullName>
    </submittedName>
</protein>
<reference evidence="1" key="1">
    <citation type="submission" date="2021-02" db="EMBL/GenBank/DDBJ databases">
        <authorList>
            <consortium name="DOE Joint Genome Institute"/>
            <person name="Ahrendt S."/>
            <person name="Looney B.P."/>
            <person name="Miyauchi S."/>
            <person name="Morin E."/>
            <person name="Drula E."/>
            <person name="Courty P.E."/>
            <person name="Chicoki N."/>
            <person name="Fauchery L."/>
            <person name="Kohler A."/>
            <person name="Kuo A."/>
            <person name="Labutti K."/>
            <person name="Pangilinan J."/>
            <person name="Lipzen A."/>
            <person name="Riley R."/>
            <person name="Andreopoulos W."/>
            <person name="He G."/>
            <person name="Johnson J."/>
            <person name="Barry K.W."/>
            <person name="Grigoriev I.V."/>
            <person name="Nagy L."/>
            <person name="Hibbett D."/>
            <person name="Henrissat B."/>
            <person name="Matheny P.B."/>
            <person name="Labbe J."/>
            <person name="Martin F."/>
        </authorList>
    </citation>
    <scope>NUCLEOTIDE SEQUENCE</scope>
    <source>
        <strain evidence="1">FP105234-sp</strain>
    </source>
</reference>
<gene>
    <name evidence="1" type="ORF">FA95DRAFT_1553062</name>
</gene>
<organism evidence="1 2">
    <name type="scientific">Auriscalpium vulgare</name>
    <dbReference type="NCBI Taxonomy" id="40419"/>
    <lineage>
        <taxon>Eukaryota</taxon>
        <taxon>Fungi</taxon>
        <taxon>Dikarya</taxon>
        <taxon>Basidiomycota</taxon>
        <taxon>Agaricomycotina</taxon>
        <taxon>Agaricomycetes</taxon>
        <taxon>Russulales</taxon>
        <taxon>Auriscalpiaceae</taxon>
        <taxon>Auriscalpium</taxon>
    </lineage>
</organism>
<evidence type="ECO:0000313" key="2">
    <source>
        <dbReference type="Proteomes" id="UP000814033"/>
    </source>
</evidence>
<name>A0ACB8S878_9AGAM</name>
<dbReference type="Proteomes" id="UP000814033">
    <property type="component" value="Unassembled WGS sequence"/>
</dbReference>
<proteinExistence type="predicted"/>
<evidence type="ECO:0000313" key="1">
    <source>
        <dbReference type="EMBL" id="KAI0052794.1"/>
    </source>
</evidence>
<comment type="caution">
    <text evidence="1">The sequence shown here is derived from an EMBL/GenBank/DDBJ whole genome shotgun (WGS) entry which is preliminary data.</text>
</comment>
<dbReference type="EMBL" id="MU275843">
    <property type="protein sequence ID" value="KAI0052794.1"/>
    <property type="molecule type" value="Genomic_DNA"/>
</dbReference>
<sequence>MAPQTPRRRVSYVIPRPTDPVPRLQLPPHGFDRTSSINPLLIPSHGHTDPQSPRLHHHPRHRLGVAALALDTTTQLAGRPSPEGILYTGGRDGLIISWDLGIPMKPRNRKYGSASRGVPGRWEFLTGWGDDIVDDDHDEDEVLPSDGDILGEVKGSARRRRRSNTADGSIPFGERWETDVDAFIPGHASSFRQSAQIHADWVNDLLLCNLNQTVVSASADGSIKAWSPHLTTPSEPVTIGTHSDYVRCLAQSREQEWVASGSFDRTVKLWDLSRSSQDTSPIVTLNPPESSGPKSSIYALAADTLGHTIVSGGPERVIRMWDPRAGKRIGKLVGHTDNIRSILISEDSKYMLTASADASIKLWSMLSQRCLHTFTHHTDSVWALHSTHPSLEIFYSGDRSGFVCKVDVEGCTDMSEGECVVICQDTGEHGTQSDGINKIVAMDDNLLWTASGSSSLKRWRVPSRRALRAAALTGTDSETLLGPPESPLRSASASLRRKSGSIDTFRSRPRSITLDLPSTTPPAARSPRHSNSMSAAYPPHLDSNDSTSGLDHGEEGETKWYGLPFESLVRLTSPHDPFTPFSPVYRGRDGGDVATLYSAASLMSVTRPPVLRSPLQSIFPPPPGQLPRPGSPSQSEVAVPTRFEGFIRSARAEFEEREVVGDAIPLDSVPDEIIEGERGLVRAVMLNNRMHALTVDTCGEVAVWDVVRGHCVGKYLCTDLSSASFSGSTVSEGSAGRDPSPRESLEIVRERIEGEAVVLPWSTVDTKTGVLTVHLNDKCFEAEVYADEAGCPLDRQGPDDQRVNLGKWVLRNLFSGFIREEQRAYSRRVRGHESPPPASPNSTPRPAHHVPNGLLERSTPRRRSSSSLRQASSPTNSTILASPTMLPALQPDPAAMFKLALPVTKRYSATQALSPIMQSPQAATGSSEATPVPVMHQRSQTEAVPPAAGPPGPGAKENDYFSLRVRRTSLSANGPTTPDDFSGWSGPATKPDAPLSPTTPGGGLIGRLKTFGKRKGPGESGAATPKAGPTTSVAQDSLDAARPVGSTEPTPAQALLAGVLTPPTAADGPTLHLSPNIPLIMSEEVPSGWRVIYRGTVHSASQDIHTLEETMPMWLLEYLLLSKAPAVTVTKIGFVLLPYQSKDPGDEKLPELLNTSQSKLTASRFLRVRKLTIHVQDKLDRISGTQSTAASPRQSPRSSLDGRTSIASGRQPAEGRPRPEDAWEILCNDQLLPLDMTLAAVRQYAWRQAGELTMHYRRRRPSPARTPPVPALPSNLSAHLH</sequence>
<reference evidence="1" key="2">
    <citation type="journal article" date="2022" name="New Phytol.">
        <title>Evolutionary transition to the ectomycorrhizal habit in the genomes of a hyperdiverse lineage of mushroom-forming fungi.</title>
        <authorList>
            <person name="Looney B."/>
            <person name="Miyauchi S."/>
            <person name="Morin E."/>
            <person name="Drula E."/>
            <person name="Courty P.E."/>
            <person name="Kohler A."/>
            <person name="Kuo A."/>
            <person name="LaButti K."/>
            <person name="Pangilinan J."/>
            <person name="Lipzen A."/>
            <person name="Riley R."/>
            <person name="Andreopoulos W."/>
            <person name="He G."/>
            <person name="Johnson J."/>
            <person name="Nolan M."/>
            <person name="Tritt A."/>
            <person name="Barry K.W."/>
            <person name="Grigoriev I.V."/>
            <person name="Nagy L.G."/>
            <person name="Hibbett D."/>
            <person name="Henrissat B."/>
            <person name="Matheny P.B."/>
            <person name="Labbe J."/>
            <person name="Martin F.M."/>
        </authorList>
    </citation>
    <scope>NUCLEOTIDE SEQUENCE</scope>
    <source>
        <strain evidence="1">FP105234-sp</strain>
    </source>
</reference>